<dbReference type="AlphaFoldDB" id="A0A126SYQ4"/>
<dbReference type="SUPFAM" id="SSF49464">
    <property type="entry name" value="Carboxypeptidase regulatory domain-like"/>
    <property type="match status" value="1"/>
</dbReference>
<protein>
    <recommendedName>
        <fullName evidence="2">SMP-30/Gluconolactonase/LRE-like region domain-containing protein</fullName>
    </recommendedName>
</protein>
<accession>A0A126SYQ4</accession>
<sequence length="580" mass="63670">MEEKMAANATGRGRLVLGLGAAAVLIVPAAALAIDGQIVDTAGKPVEQAMVTLGPAEPALGTSVYTVFSDADGRYTLPVKATGERLAVHKLGYAPVTVPPTQAAKVTLTKSDNIAAQAPPSAWLPRTGADDLGRADTILQCTSCHQFPSQKVRHYSEMLDGKTEAEKQAAWKAIINYMRVKFVQIGPDQSLYDPTMMDLKAVFDPTQGSFDVHDEEQISAFLAKHLPTRFDSLKTYDYGAPLGVTAKTVMREIQLPQDAFVREVGLTPDSPYLWGADLQHNRLLRVDPASGEQKPYPIPYAGPTGPHTIVDTPDGQFWVTMLEQGVVGRFDPKTEQWQLFDKFGKYEMAHDIAPDYKFQAMPDPKGRYWFTLIGSNRMASLDPKTGQITTVDTPKDEGESPMHSSLYGAVITRDGKRVWFSQLSGGIGAINTETDKLDVYVPMPQGAGPRRMAIDENDVLYVPMFGTGELLIYDSKTDKELGRVMMPDPNNASYSAVWDPWRKVVWLGTSNADVIYKFKPDDRSFEVFPLPSAMGYLRMITFDRRNGNLWTAYSNIPTGAGPSRFVMVDPGDAITVGSAQ</sequence>
<dbReference type="Gene3D" id="2.60.40.1120">
    <property type="entry name" value="Carboxypeptidase-like, regulatory domain"/>
    <property type="match status" value="1"/>
</dbReference>
<proteinExistence type="predicted"/>
<name>A0A126SYQ4_9BACT</name>
<dbReference type="InterPro" id="IPR051344">
    <property type="entry name" value="Vgb"/>
</dbReference>
<feature type="region of interest" description="Disordered" evidence="1">
    <location>
        <begin position="383"/>
        <end position="402"/>
    </location>
</feature>
<dbReference type="Gene3D" id="2.130.10.10">
    <property type="entry name" value="YVTN repeat-like/Quinoprotein amine dehydrogenase"/>
    <property type="match status" value="2"/>
</dbReference>
<evidence type="ECO:0000259" key="2">
    <source>
        <dbReference type="Pfam" id="PF08450"/>
    </source>
</evidence>
<dbReference type="Pfam" id="PF13620">
    <property type="entry name" value="CarboxypepD_reg"/>
    <property type="match status" value="1"/>
</dbReference>
<dbReference type="PANTHER" id="PTHR40274:SF3">
    <property type="entry name" value="VIRGINIAMYCIN B LYASE"/>
    <property type="match status" value="1"/>
</dbReference>
<dbReference type="InterPro" id="IPR008969">
    <property type="entry name" value="CarboxyPept-like_regulatory"/>
</dbReference>
<evidence type="ECO:0000256" key="1">
    <source>
        <dbReference type="SAM" id="MobiDB-lite"/>
    </source>
</evidence>
<evidence type="ECO:0000313" key="3">
    <source>
        <dbReference type="EMBL" id="AMK59436.1"/>
    </source>
</evidence>
<dbReference type="PANTHER" id="PTHR40274">
    <property type="entry name" value="VIRGINIAMYCIN B LYASE"/>
    <property type="match status" value="1"/>
</dbReference>
<reference evidence="3" key="1">
    <citation type="journal article" date="2016" name="Appl. Environ. Microbiol.">
        <title>Functional Metagenomics of a Biostimulated Petroleum-Contaminated Soil Reveals an Extraordinary Diversity of Extradiol Dioxygenases.</title>
        <authorList>
            <person name="Terron-Gonzalez L."/>
            <person name="Martin-Cabello G."/>
            <person name="Ferrer M."/>
            <person name="Santero E."/>
        </authorList>
    </citation>
    <scope>NUCLEOTIDE SEQUENCE</scope>
</reference>
<dbReference type="SUPFAM" id="SSF63829">
    <property type="entry name" value="Calcium-dependent phosphotriesterase"/>
    <property type="match status" value="1"/>
</dbReference>
<dbReference type="EMBL" id="KU144986">
    <property type="protein sequence ID" value="AMK59436.1"/>
    <property type="molecule type" value="Genomic_DNA"/>
</dbReference>
<feature type="domain" description="SMP-30/Gluconolactonase/LRE-like region" evidence="2">
    <location>
        <begin position="270"/>
        <end position="492"/>
    </location>
</feature>
<dbReference type="InterPro" id="IPR015943">
    <property type="entry name" value="WD40/YVTN_repeat-like_dom_sf"/>
</dbReference>
<dbReference type="InterPro" id="IPR013658">
    <property type="entry name" value="SGL"/>
</dbReference>
<organism evidence="3">
    <name type="scientific">uncultured bacterium UPO64</name>
    <dbReference type="NCBI Taxonomy" id="1776983"/>
    <lineage>
        <taxon>Bacteria</taxon>
        <taxon>environmental samples</taxon>
    </lineage>
</organism>
<dbReference type="Pfam" id="PF08450">
    <property type="entry name" value="SGL"/>
    <property type="match status" value="1"/>
</dbReference>